<sequence length="175" mass="19156">MNTGIALPDTAAGLKPLLAGARLDHACMVVRDRERAINNLSLLVAGPFDRFEYTNTAIVLGERCTYTLHMALAPLSAGVDLEIIELHAGRNPVHEQFLAERGEGLQHLAFEVEDFDASIAAFRASGFPPMLQKESGTAVAVYMDTRSVGGFFIELVRKGFRMRDPSTWPGAEQRP</sequence>
<dbReference type="RefSeq" id="WP_187084337.1">
    <property type="nucleotide sequence ID" value="NZ_JACORU010000013.1"/>
</dbReference>
<reference evidence="2" key="1">
    <citation type="submission" date="2020-08" db="EMBL/GenBank/DDBJ databases">
        <title>Ramlibacter sp. GTP1 16S ribosomal RNA gene genome sequencing and assembly.</title>
        <authorList>
            <person name="Kang M."/>
        </authorList>
    </citation>
    <scope>NUCLEOTIDE SEQUENCE</scope>
    <source>
        <strain evidence="2">GTP1</strain>
    </source>
</reference>
<evidence type="ECO:0000259" key="1">
    <source>
        <dbReference type="PROSITE" id="PS51819"/>
    </source>
</evidence>
<dbReference type="EMBL" id="JACORU010000013">
    <property type="protein sequence ID" value="MBC5767849.1"/>
    <property type="molecule type" value="Genomic_DNA"/>
</dbReference>
<comment type="caution">
    <text evidence="2">The sequence shown here is derived from an EMBL/GenBank/DDBJ whole genome shotgun (WGS) entry which is preliminary data.</text>
</comment>
<name>A0A923MEK5_9BURK</name>
<evidence type="ECO:0000313" key="2">
    <source>
        <dbReference type="EMBL" id="MBC5767849.1"/>
    </source>
</evidence>
<keyword evidence="3" id="KW-1185">Reference proteome</keyword>
<dbReference type="AlphaFoldDB" id="A0A923MEK5"/>
<dbReference type="InterPro" id="IPR029068">
    <property type="entry name" value="Glyas_Bleomycin-R_OHBP_Dase"/>
</dbReference>
<proteinExistence type="predicted"/>
<dbReference type="Pfam" id="PF13669">
    <property type="entry name" value="Glyoxalase_4"/>
    <property type="match status" value="1"/>
</dbReference>
<dbReference type="InterPro" id="IPR037523">
    <property type="entry name" value="VOC_core"/>
</dbReference>
<dbReference type="Gene3D" id="3.10.180.10">
    <property type="entry name" value="2,3-Dihydroxybiphenyl 1,2-Dioxygenase, domain 1"/>
    <property type="match status" value="1"/>
</dbReference>
<accession>A0A923MEK5</accession>
<dbReference type="Proteomes" id="UP000596827">
    <property type="component" value="Unassembled WGS sequence"/>
</dbReference>
<dbReference type="SUPFAM" id="SSF54593">
    <property type="entry name" value="Glyoxalase/Bleomycin resistance protein/Dihydroxybiphenyl dioxygenase"/>
    <property type="match status" value="1"/>
</dbReference>
<gene>
    <name evidence="2" type="ORF">H8R02_25530</name>
</gene>
<protein>
    <submittedName>
        <fullName evidence="2">VOC family protein</fullName>
    </submittedName>
</protein>
<dbReference type="PROSITE" id="PS51819">
    <property type="entry name" value="VOC"/>
    <property type="match status" value="1"/>
</dbReference>
<evidence type="ECO:0000313" key="3">
    <source>
        <dbReference type="Proteomes" id="UP000596827"/>
    </source>
</evidence>
<feature type="domain" description="VOC" evidence="1">
    <location>
        <begin position="22"/>
        <end position="158"/>
    </location>
</feature>
<organism evidence="2 3">
    <name type="scientific">Ramlibacter albus</name>
    <dbReference type="NCBI Taxonomy" id="2079448"/>
    <lineage>
        <taxon>Bacteria</taxon>
        <taxon>Pseudomonadati</taxon>
        <taxon>Pseudomonadota</taxon>
        <taxon>Betaproteobacteria</taxon>
        <taxon>Burkholderiales</taxon>
        <taxon>Comamonadaceae</taxon>
        <taxon>Ramlibacter</taxon>
    </lineage>
</organism>